<evidence type="ECO:0000256" key="16">
    <source>
        <dbReference type="ARBA" id="ARBA00023242"/>
    </source>
</evidence>
<keyword evidence="10 20" id="KW-0347">Helicase</keyword>
<keyword evidence="15" id="KW-0234">DNA repair</keyword>
<dbReference type="EC" id="3.6.4.12" evidence="4"/>
<organism evidence="20 21">
    <name type="scientific">Malassezia nana</name>
    <dbReference type="NCBI Taxonomy" id="180528"/>
    <lineage>
        <taxon>Eukaryota</taxon>
        <taxon>Fungi</taxon>
        <taxon>Dikarya</taxon>
        <taxon>Basidiomycota</taxon>
        <taxon>Ustilaginomycotina</taxon>
        <taxon>Malasseziomycetes</taxon>
        <taxon>Malasseziales</taxon>
        <taxon>Malasseziaceae</taxon>
        <taxon>Malassezia</taxon>
    </lineage>
</organism>
<dbReference type="GO" id="GO:0000781">
    <property type="term" value="C:chromosome, telomeric region"/>
    <property type="evidence" value="ECO:0007669"/>
    <property type="project" value="UniProtKB-SubCell"/>
</dbReference>
<dbReference type="Proteomes" id="UP001213623">
    <property type="component" value="Chromosome 2"/>
</dbReference>
<keyword evidence="9" id="KW-0378">Hydrolase</keyword>
<keyword evidence="14" id="KW-0233">DNA recombination</keyword>
<feature type="domain" description="Ku" evidence="19">
    <location>
        <begin position="356"/>
        <end position="508"/>
    </location>
</feature>
<accession>A0AAF0J201</accession>
<evidence type="ECO:0000256" key="10">
    <source>
        <dbReference type="ARBA" id="ARBA00022806"/>
    </source>
</evidence>
<dbReference type="GO" id="GO:0003684">
    <property type="term" value="F:damaged DNA binding"/>
    <property type="evidence" value="ECO:0007669"/>
    <property type="project" value="InterPro"/>
</dbReference>
<dbReference type="Gene3D" id="3.40.50.410">
    <property type="entry name" value="von Willebrand factor, type A domain"/>
    <property type="match status" value="1"/>
</dbReference>
<keyword evidence="11" id="KW-0067">ATP-binding</keyword>
<evidence type="ECO:0000256" key="14">
    <source>
        <dbReference type="ARBA" id="ARBA00023172"/>
    </source>
</evidence>
<dbReference type="SUPFAM" id="SSF100939">
    <property type="entry name" value="SPOC domain-like"/>
    <property type="match status" value="1"/>
</dbReference>
<keyword evidence="21" id="KW-1185">Reference proteome</keyword>
<evidence type="ECO:0000313" key="21">
    <source>
        <dbReference type="Proteomes" id="UP001213623"/>
    </source>
</evidence>
<dbReference type="Gene3D" id="2.40.290.10">
    <property type="match status" value="1"/>
</dbReference>
<dbReference type="FunFam" id="2.40.290.10:FF:000001">
    <property type="entry name" value="X-ray repair cross complementing 6"/>
    <property type="match status" value="1"/>
</dbReference>
<dbReference type="GO" id="GO:0016787">
    <property type="term" value="F:hydrolase activity"/>
    <property type="evidence" value="ECO:0007669"/>
    <property type="project" value="UniProtKB-KW"/>
</dbReference>
<evidence type="ECO:0000256" key="18">
    <source>
        <dbReference type="PIRSR" id="PIRSR003033-1"/>
    </source>
</evidence>
<feature type="active site" description="Schiff-base intermediate with DNA; for 5'-deoxyribose-5-phosphate lyase activity" evidence="18">
    <location>
        <position position="18"/>
    </location>
</feature>
<evidence type="ECO:0000256" key="12">
    <source>
        <dbReference type="ARBA" id="ARBA00022895"/>
    </source>
</evidence>
<dbReference type="PANTHER" id="PTHR12604:SF2">
    <property type="entry name" value="X-RAY REPAIR CROSS-COMPLEMENTING PROTEIN 6"/>
    <property type="match status" value="1"/>
</dbReference>
<dbReference type="GO" id="GO:0005524">
    <property type="term" value="F:ATP binding"/>
    <property type="evidence" value="ECO:0007669"/>
    <property type="project" value="UniProtKB-KW"/>
</dbReference>
<dbReference type="GO" id="GO:0000723">
    <property type="term" value="P:telomere maintenance"/>
    <property type="evidence" value="ECO:0007669"/>
    <property type="project" value="InterPro"/>
</dbReference>
<dbReference type="Pfam" id="PF03730">
    <property type="entry name" value="Ku_C"/>
    <property type="match status" value="1"/>
</dbReference>
<dbReference type="InterPro" id="IPR006165">
    <property type="entry name" value="Ku70"/>
</dbReference>
<dbReference type="EMBL" id="CP119893">
    <property type="protein sequence ID" value="WFD26424.1"/>
    <property type="molecule type" value="Genomic_DNA"/>
</dbReference>
<keyword evidence="16" id="KW-0539">Nucleus</keyword>
<dbReference type="Pfam" id="PF02735">
    <property type="entry name" value="Ku"/>
    <property type="match status" value="1"/>
</dbReference>
<keyword evidence="13" id="KW-0238">DNA-binding</keyword>
<dbReference type="InterPro" id="IPR036465">
    <property type="entry name" value="vWFA_dom_sf"/>
</dbReference>
<dbReference type="InterPro" id="IPR016194">
    <property type="entry name" value="SPOC-like_C_dom_sf"/>
</dbReference>
<keyword evidence="8" id="KW-0227">DNA damage</keyword>
<reference evidence="20" key="1">
    <citation type="submission" date="2023-03" db="EMBL/GenBank/DDBJ databases">
        <title>Mating type loci evolution in Malassezia.</title>
        <authorList>
            <person name="Coelho M.A."/>
        </authorList>
    </citation>
    <scope>NUCLEOTIDE SEQUENCE</scope>
    <source>
        <strain evidence="20">CBS 9557</strain>
    </source>
</reference>
<dbReference type="InterPro" id="IPR027388">
    <property type="entry name" value="Ku70_bridge/pillars_dom_sf"/>
</dbReference>
<evidence type="ECO:0000256" key="4">
    <source>
        <dbReference type="ARBA" id="ARBA00012551"/>
    </source>
</evidence>
<dbReference type="CDD" id="cd00788">
    <property type="entry name" value="KU70"/>
    <property type="match status" value="1"/>
</dbReference>
<evidence type="ECO:0000256" key="13">
    <source>
        <dbReference type="ARBA" id="ARBA00023125"/>
    </source>
</evidence>
<dbReference type="GO" id="GO:0006303">
    <property type="term" value="P:double-strand break repair via nonhomologous end joining"/>
    <property type="evidence" value="ECO:0007669"/>
    <property type="project" value="InterPro"/>
</dbReference>
<proteinExistence type="inferred from homology"/>
<dbReference type="AlphaFoldDB" id="A0AAF0J201"/>
<dbReference type="GO" id="GO:0003678">
    <property type="term" value="F:DNA helicase activity"/>
    <property type="evidence" value="ECO:0007669"/>
    <property type="project" value="UniProtKB-EC"/>
</dbReference>
<evidence type="ECO:0000313" key="20">
    <source>
        <dbReference type="EMBL" id="WFD26424.1"/>
    </source>
</evidence>
<dbReference type="Pfam" id="PF03731">
    <property type="entry name" value="Ku_N"/>
    <property type="match status" value="1"/>
</dbReference>
<sequence>MEHEPGDAESHQAVHWEKYYHRDAVLFAIDCGPSMHAKGEGEQEPPLLTALRAALRLMEIKLVSAPNDHVGIMLWNTAVSRMETKSKNGFWPHSVEYATLQQVNVPVTFQLRQWIRCMLLTLTSKALEKDPPQLGGDLASAPTPMPVDHMFANGLRLLTASVKAGTRRVFLVTNQADPHPGSDKQRMQKACIEKMKDYSRRGIDLEPFFMGRPTQPFVINTFYADILGVYDDGLVDDALRPWRLRQLQDQNGSKQRAWDSATKWAELEEQMGGREMPKRVVFDLLFSLGPLSKASTDDKHPKPAGQSQWRIHLKAYSLVSETTREMPVRVSSYGNEDPNDLYEVVGIQHMHRTTTGELVKPEHMDQVYLLCESDAPEAQVTFTNEEIKELRQFGCLPGLSLLGFKDRSTLHFYENIKHAYFVYPSDLEHPGSKRIFAALLTSMLSKNKIALCLFLPRENAIPHFAVLLPQAEELDAEGQQRVPPGMHLITMPYVDDIREPPPTHSLSANSEQIAAASKVIESFHRRDPFNPDVFPNPVLQHHYGMLMAQAFGQPVPMYEDTILPDYALIERVRTRDLSQRSGSSIRAWNEALSADSRTTETRHGTLDASLDATLRRMHRERMLDRVGPMI</sequence>
<dbReference type="InterPro" id="IPR005160">
    <property type="entry name" value="Ku_C"/>
</dbReference>
<dbReference type="InterPro" id="IPR005161">
    <property type="entry name" value="Ku_N"/>
</dbReference>
<gene>
    <name evidence="20" type="primary">KU70</name>
    <name evidence="20" type="ORF">MNAN1_001406</name>
</gene>
<name>A0AAF0J201_9BASI</name>
<evidence type="ECO:0000256" key="2">
    <source>
        <dbReference type="ARBA" id="ARBA00004574"/>
    </source>
</evidence>
<dbReference type="Gene3D" id="4.10.970.10">
    <property type="entry name" value="Ku70, bridge and pillars"/>
    <property type="match status" value="1"/>
</dbReference>
<evidence type="ECO:0000256" key="3">
    <source>
        <dbReference type="ARBA" id="ARBA00005240"/>
    </source>
</evidence>
<dbReference type="InterPro" id="IPR006164">
    <property type="entry name" value="DNA_bd_Ku70/Ku80"/>
</dbReference>
<comment type="subcellular location">
    <subcellularLocation>
        <location evidence="2">Chromosome</location>
        <location evidence="2">Telomere</location>
    </subcellularLocation>
    <subcellularLocation>
        <location evidence="1">Nucleus</location>
    </subcellularLocation>
</comment>
<protein>
    <recommendedName>
        <fullName evidence="5">ATP-dependent DNA helicase II subunit 1</fullName>
        <ecNumber evidence="4">3.6.4.12</ecNumber>
    </recommendedName>
    <alternativeName>
        <fullName evidence="17">ATP-dependent DNA helicase II subunit Ku70</fullName>
    </alternativeName>
</protein>
<dbReference type="PIRSF" id="PIRSF003033">
    <property type="entry name" value="Ku70"/>
    <property type="match status" value="1"/>
</dbReference>
<evidence type="ECO:0000256" key="8">
    <source>
        <dbReference type="ARBA" id="ARBA00022763"/>
    </source>
</evidence>
<dbReference type="GO" id="GO:0003690">
    <property type="term" value="F:double-stranded DNA binding"/>
    <property type="evidence" value="ECO:0007669"/>
    <property type="project" value="TreeGrafter"/>
</dbReference>
<evidence type="ECO:0000256" key="9">
    <source>
        <dbReference type="ARBA" id="ARBA00022801"/>
    </source>
</evidence>
<keyword evidence="6" id="KW-0158">Chromosome</keyword>
<dbReference type="SUPFAM" id="SSF53300">
    <property type="entry name" value="vWA-like"/>
    <property type="match status" value="1"/>
</dbReference>
<comment type="similarity">
    <text evidence="3">Belongs to the ku70 family.</text>
</comment>
<keyword evidence="7" id="KW-0547">Nucleotide-binding</keyword>
<dbReference type="InterPro" id="IPR047087">
    <property type="entry name" value="KU70_core_dom"/>
</dbReference>
<evidence type="ECO:0000256" key="1">
    <source>
        <dbReference type="ARBA" id="ARBA00004123"/>
    </source>
</evidence>
<dbReference type="GO" id="GO:0006310">
    <property type="term" value="P:DNA recombination"/>
    <property type="evidence" value="ECO:0007669"/>
    <property type="project" value="UniProtKB-KW"/>
</dbReference>
<evidence type="ECO:0000256" key="11">
    <source>
        <dbReference type="ARBA" id="ARBA00022840"/>
    </source>
</evidence>
<dbReference type="GO" id="GO:0042162">
    <property type="term" value="F:telomeric DNA binding"/>
    <property type="evidence" value="ECO:0007669"/>
    <property type="project" value="InterPro"/>
</dbReference>
<evidence type="ECO:0000259" key="19">
    <source>
        <dbReference type="SMART" id="SM00559"/>
    </source>
</evidence>
<dbReference type="PANTHER" id="PTHR12604">
    <property type="entry name" value="KU AUTOANTIGEN DNA HELICASE"/>
    <property type="match status" value="1"/>
</dbReference>
<dbReference type="GO" id="GO:0043564">
    <property type="term" value="C:Ku70:Ku80 complex"/>
    <property type="evidence" value="ECO:0007669"/>
    <property type="project" value="InterPro"/>
</dbReference>
<evidence type="ECO:0000256" key="15">
    <source>
        <dbReference type="ARBA" id="ARBA00023204"/>
    </source>
</evidence>
<dbReference type="SMART" id="SM00559">
    <property type="entry name" value="Ku78"/>
    <property type="match status" value="1"/>
</dbReference>
<evidence type="ECO:0000256" key="5">
    <source>
        <dbReference type="ARBA" id="ARBA00021796"/>
    </source>
</evidence>
<dbReference type="Gene3D" id="1.10.1600.10">
    <property type="match status" value="1"/>
</dbReference>
<evidence type="ECO:0000256" key="6">
    <source>
        <dbReference type="ARBA" id="ARBA00022454"/>
    </source>
</evidence>
<keyword evidence="12" id="KW-0779">Telomere</keyword>
<evidence type="ECO:0000256" key="7">
    <source>
        <dbReference type="ARBA" id="ARBA00022741"/>
    </source>
</evidence>
<evidence type="ECO:0000256" key="17">
    <source>
        <dbReference type="ARBA" id="ARBA00031811"/>
    </source>
</evidence>